<protein>
    <submittedName>
        <fullName evidence="1">Uncharacterized protein</fullName>
    </submittedName>
</protein>
<gene>
    <name evidence="1" type="ORF">IPOD504_LOCUS13387</name>
</gene>
<feature type="non-terminal residue" evidence="1">
    <location>
        <position position="209"/>
    </location>
</feature>
<name>A0ABN8ITL5_9NEOP</name>
<reference evidence="1" key="1">
    <citation type="submission" date="2022-03" db="EMBL/GenBank/DDBJ databases">
        <authorList>
            <person name="Martin H S."/>
        </authorList>
    </citation>
    <scope>NUCLEOTIDE SEQUENCE</scope>
</reference>
<accession>A0ABN8ITL5</accession>
<evidence type="ECO:0000313" key="1">
    <source>
        <dbReference type="EMBL" id="CAH2066343.1"/>
    </source>
</evidence>
<proteinExistence type="predicted"/>
<dbReference type="EMBL" id="OW152816">
    <property type="protein sequence ID" value="CAH2066343.1"/>
    <property type="molecule type" value="Genomic_DNA"/>
</dbReference>
<dbReference type="Proteomes" id="UP000837857">
    <property type="component" value="Chromosome 4"/>
</dbReference>
<evidence type="ECO:0000313" key="2">
    <source>
        <dbReference type="Proteomes" id="UP000837857"/>
    </source>
</evidence>
<keyword evidence="2" id="KW-1185">Reference proteome</keyword>
<organism evidence="1 2">
    <name type="scientific">Iphiclides podalirius</name>
    <name type="common">scarce swallowtail</name>
    <dbReference type="NCBI Taxonomy" id="110791"/>
    <lineage>
        <taxon>Eukaryota</taxon>
        <taxon>Metazoa</taxon>
        <taxon>Ecdysozoa</taxon>
        <taxon>Arthropoda</taxon>
        <taxon>Hexapoda</taxon>
        <taxon>Insecta</taxon>
        <taxon>Pterygota</taxon>
        <taxon>Neoptera</taxon>
        <taxon>Endopterygota</taxon>
        <taxon>Lepidoptera</taxon>
        <taxon>Glossata</taxon>
        <taxon>Ditrysia</taxon>
        <taxon>Papilionoidea</taxon>
        <taxon>Papilionidae</taxon>
        <taxon>Papilioninae</taxon>
        <taxon>Iphiclides</taxon>
    </lineage>
</organism>
<sequence>MRRQRLTPSGHPLGAGYVGSFPLSPARQPLARNWGSDARAAVAETWPLLSWLASNNERSAPGGAVVAASFSRGIRTERGGVSRARLKMAAIRRGDAPRARASCRRRESVCVRWAGVLAWRSAPHPPPAPLPTRATTFRNMCGGPGPLRRAMANTAGAQAIPRRKLIACLIKAPDSRGSRDEGTASVPSAAAAYAAVYTSIAPMYSTRSE</sequence>